<feature type="coiled-coil region" evidence="1">
    <location>
        <begin position="42"/>
        <end position="76"/>
    </location>
</feature>
<name>A0A172JII3_BPPB1</name>
<dbReference type="Proteomes" id="UP000202618">
    <property type="component" value="Segment"/>
</dbReference>
<evidence type="ECO:0000313" key="3">
    <source>
        <dbReference type="Proteomes" id="UP000202618"/>
    </source>
</evidence>
<proteinExistence type="predicted"/>
<dbReference type="EMBL" id="KU878088">
    <property type="protein sequence ID" value="AMS01357.1"/>
    <property type="molecule type" value="Genomic_DNA"/>
</dbReference>
<dbReference type="KEGG" id="vg:29058991"/>
<dbReference type="RefSeq" id="YP_009283177.1">
    <property type="nucleotide sequence ID" value="NC_031039.1"/>
</dbReference>
<organism evidence="2 3">
    <name type="scientific">Bacillus phage AR9</name>
    <dbReference type="NCBI Taxonomy" id="1815509"/>
    <lineage>
        <taxon>Viruses</taxon>
        <taxon>Duplodnaviria</taxon>
        <taxon>Heunggongvirae</taxon>
        <taxon>Uroviricota</taxon>
        <taxon>Caudoviricetes</taxon>
        <taxon>Takahashivirus</taxon>
        <taxon>Bacillus phage PBS1</taxon>
    </lineage>
</organism>
<accession>A0A172JII3</accession>
<keyword evidence="1" id="KW-0175">Coiled coil</keyword>
<sequence length="179" mass="20603">MAYNGRFAYQPLSEEFAKDSQPGQLIMNRFDGHISANKNGIIVSKTKEIEDKLEDINELKHDVDEQTDVILNLLEDIETFLKGDFEDAVEAQNKTYEFGKKILLKIKYLDQLDKGTAKKIERIKKIILNLEKANDLQVGWMDDYEVDAKKAIDDIGDLAYVDNEFNIITSLYNTYKKEG</sequence>
<gene>
    <name evidence="2" type="ORF">AR9_g273</name>
</gene>
<evidence type="ECO:0000313" key="2">
    <source>
        <dbReference type="EMBL" id="AMS01357.1"/>
    </source>
</evidence>
<reference evidence="2 3" key="1">
    <citation type="journal article" date="2016" name="Virology">
        <title>The genome of AR9, a giant transducing Bacillus phage encoding two multisubunit RNA polymerases.</title>
        <authorList>
            <person name="Lavysh D."/>
            <person name="Sokolova M."/>
            <person name="Minakhin L."/>
            <person name="Yakunina M."/>
            <person name="Artamonova T."/>
            <person name="Kozyavkin S."/>
            <person name="Makarova K.S."/>
            <person name="Koonin E.V."/>
            <person name="Severinov K."/>
        </authorList>
    </citation>
    <scope>NUCLEOTIDE SEQUENCE [LARGE SCALE GENOMIC DNA]</scope>
</reference>
<protein>
    <submittedName>
        <fullName evidence="2">Virion protein</fullName>
    </submittedName>
</protein>
<dbReference type="GeneID" id="29058991"/>
<evidence type="ECO:0000256" key="1">
    <source>
        <dbReference type="SAM" id="Coils"/>
    </source>
</evidence>